<keyword evidence="2" id="KW-1185">Reference proteome</keyword>
<evidence type="ECO:0000313" key="1">
    <source>
        <dbReference type="EMBL" id="GMR36478.1"/>
    </source>
</evidence>
<evidence type="ECO:0000313" key="2">
    <source>
        <dbReference type="Proteomes" id="UP001328107"/>
    </source>
</evidence>
<name>A0AAN4ZDE9_9BILA</name>
<accession>A0AAN4ZDE9</accession>
<feature type="non-terminal residue" evidence="1">
    <location>
        <position position="1"/>
    </location>
</feature>
<sequence length="217" mass="24135">FILLFLFPFVISDYSLECEKGHRVSAIRRAHLSKGTGLGSLSIDCEKIASEKSTVCTSQPSIPRCDGQLEGCTGSQWLGGINIFEVENSTKAVLMDPICCSSSEVRVIPGSCIHDNLNGPTLPFDHSLVEDLFYRGFQCWHQTHHLNQTLVDLIWKVETCAFESELFPPIDNEPLCEECRCDCGPYVCEGGEAPIKVTHKKKMGECECECSCNYKCL</sequence>
<protein>
    <submittedName>
        <fullName evidence="1">Uncharacterized protein</fullName>
    </submittedName>
</protein>
<proteinExistence type="predicted"/>
<organism evidence="1 2">
    <name type="scientific">Pristionchus mayeri</name>
    <dbReference type="NCBI Taxonomy" id="1317129"/>
    <lineage>
        <taxon>Eukaryota</taxon>
        <taxon>Metazoa</taxon>
        <taxon>Ecdysozoa</taxon>
        <taxon>Nematoda</taxon>
        <taxon>Chromadorea</taxon>
        <taxon>Rhabditida</taxon>
        <taxon>Rhabditina</taxon>
        <taxon>Diplogasteromorpha</taxon>
        <taxon>Diplogasteroidea</taxon>
        <taxon>Neodiplogasteridae</taxon>
        <taxon>Pristionchus</taxon>
    </lineage>
</organism>
<dbReference type="AlphaFoldDB" id="A0AAN4ZDE9"/>
<comment type="caution">
    <text evidence="1">The sequence shown here is derived from an EMBL/GenBank/DDBJ whole genome shotgun (WGS) entry which is preliminary data.</text>
</comment>
<reference evidence="2" key="1">
    <citation type="submission" date="2022-10" db="EMBL/GenBank/DDBJ databases">
        <title>Genome assembly of Pristionchus species.</title>
        <authorList>
            <person name="Yoshida K."/>
            <person name="Sommer R.J."/>
        </authorList>
    </citation>
    <scope>NUCLEOTIDE SEQUENCE [LARGE SCALE GENOMIC DNA]</scope>
    <source>
        <strain evidence="2">RS5460</strain>
    </source>
</reference>
<dbReference type="Proteomes" id="UP001328107">
    <property type="component" value="Unassembled WGS sequence"/>
</dbReference>
<gene>
    <name evidence="1" type="ORF">PMAYCL1PPCAC_06673</name>
</gene>
<dbReference type="EMBL" id="BTRK01000002">
    <property type="protein sequence ID" value="GMR36478.1"/>
    <property type="molecule type" value="Genomic_DNA"/>
</dbReference>